<dbReference type="EMBL" id="JADGJH010005690">
    <property type="protein sequence ID" value="KAJ3079643.1"/>
    <property type="molecule type" value="Genomic_DNA"/>
</dbReference>
<keyword evidence="2" id="KW-1185">Reference proteome</keyword>
<accession>A0AAD5SP07</accession>
<evidence type="ECO:0000313" key="1">
    <source>
        <dbReference type="EMBL" id="KAJ3079643.1"/>
    </source>
</evidence>
<reference evidence="1" key="1">
    <citation type="submission" date="2020-05" db="EMBL/GenBank/DDBJ databases">
        <title>Phylogenomic resolution of chytrid fungi.</title>
        <authorList>
            <person name="Stajich J.E."/>
            <person name="Amses K."/>
            <person name="Simmons R."/>
            <person name="Seto K."/>
            <person name="Myers J."/>
            <person name="Bonds A."/>
            <person name="Quandt C.A."/>
            <person name="Barry K."/>
            <person name="Liu P."/>
            <person name="Grigoriev I."/>
            <person name="Longcore J.E."/>
            <person name="James T.Y."/>
        </authorList>
    </citation>
    <scope>NUCLEOTIDE SEQUENCE</scope>
    <source>
        <strain evidence="1">JEL0513</strain>
    </source>
</reference>
<name>A0AAD5SP07_9FUNG</name>
<proteinExistence type="predicted"/>
<protein>
    <submittedName>
        <fullName evidence="1">Uncharacterized protein</fullName>
    </submittedName>
</protein>
<gene>
    <name evidence="1" type="ORF">HK100_010362</name>
</gene>
<feature type="non-terminal residue" evidence="1">
    <location>
        <position position="1"/>
    </location>
</feature>
<evidence type="ECO:0000313" key="2">
    <source>
        <dbReference type="Proteomes" id="UP001211907"/>
    </source>
</evidence>
<comment type="caution">
    <text evidence="1">The sequence shown here is derived from an EMBL/GenBank/DDBJ whole genome shotgun (WGS) entry which is preliminary data.</text>
</comment>
<dbReference type="AlphaFoldDB" id="A0AAD5SP07"/>
<dbReference type="Proteomes" id="UP001211907">
    <property type="component" value="Unassembled WGS sequence"/>
</dbReference>
<organism evidence="1 2">
    <name type="scientific">Physocladia obscura</name>
    <dbReference type="NCBI Taxonomy" id="109957"/>
    <lineage>
        <taxon>Eukaryota</taxon>
        <taxon>Fungi</taxon>
        <taxon>Fungi incertae sedis</taxon>
        <taxon>Chytridiomycota</taxon>
        <taxon>Chytridiomycota incertae sedis</taxon>
        <taxon>Chytridiomycetes</taxon>
        <taxon>Chytridiales</taxon>
        <taxon>Chytriomycetaceae</taxon>
        <taxon>Physocladia</taxon>
    </lineage>
</organism>
<feature type="non-terminal residue" evidence="1">
    <location>
        <position position="71"/>
    </location>
</feature>
<sequence length="71" mass="7808">RKLCMGSVIPRVTCGVVRLFRNLLVQTESVRVVWIRKRCLVSDGAFGASGADFSRVFEVEGGEEEQGCCSL</sequence>